<dbReference type="EMBL" id="FQNC01000010">
    <property type="protein sequence ID" value="SGY11645.1"/>
    <property type="molecule type" value="Genomic_DNA"/>
</dbReference>
<organism evidence="1 2">
    <name type="scientific">Microbotryum silenes-dioicae</name>
    <dbReference type="NCBI Taxonomy" id="796604"/>
    <lineage>
        <taxon>Eukaryota</taxon>
        <taxon>Fungi</taxon>
        <taxon>Dikarya</taxon>
        <taxon>Basidiomycota</taxon>
        <taxon>Pucciniomycotina</taxon>
        <taxon>Microbotryomycetes</taxon>
        <taxon>Microbotryales</taxon>
        <taxon>Microbotryaceae</taxon>
        <taxon>Microbotryum</taxon>
    </lineage>
</organism>
<sequence>MNASACSLYASDSANNENCYYEVIDASAPSCHYIDADFTPLPLTIQQKRH</sequence>
<evidence type="ECO:0000313" key="1">
    <source>
        <dbReference type="EMBL" id="SGY11645.1"/>
    </source>
</evidence>
<proteinExistence type="predicted"/>
<keyword evidence="2" id="KW-1185">Reference proteome</keyword>
<reference evidence="1 2" key="1">
    <citation type="submission" date="2016-11" db="EMBL/GenBank/DDBJ databases">
        <authorList>
            <person name="Jaros S."/>
            <person name="Januszkiewicz K."/>
            <person name="Wedrychowicz H."/>
        </authorList>
    </citation>
    <scope>NUCLEOTIDE SEQUENCE [LARGE SCALE GENOMIC DNA]</scope>
</reference>
<evidence type="ECO:0000313" key="2">
    <source>
        <dbReference type="Proteomes" id="UP000249464"/>
    </source>
</evidence>
<gene>
    <name evidence="1" type="primary">BQ5605_C096g13095</name>
    <name evidence="1" type="ORF">BQ5605_C096G13095</name>
</gene>
<dbReference type="AlphaFoldDB" id="A0A2X0LNG4"/>
<accession>A0A2X0LNG4</accession>
<dbReference type="Proteomes" id="UP000249464">
    <property type="component" value="Unassembled WGS sequence"/>
</dbReference>
<name>A0A2X0LNG4_9BASI</name>
<protein>
    <submittedName>
        <fullName evidence="1">BQ5605_C096g13095 protein</fullName>
    </submittedName>
</protein>